<gene>
    <name evidence="1" type="ORF">A2Y67_02850</name>
</gene>
<proteinExistence type="predicted"/>
<organism evidence="1 2">
    <name type="scientific">Candidatus Buchananbacteria bacterium RBG_13_39_9</name>
    <dbReference type="NCBI Taxonomy" id="1797531"/>
    <lineage>
        <taxon>Bacteria</taxon>
        <taxon>Candidatus Buchananiibacteriota</taxon>
    </lineage>
</organism>
<dbReference type="AlphaFoldDB" id="A0A1G1XSA4"/>
<evidence type="ECO:0000313" key="1">
    <source>
        <dbReference type="EMBL" id="OGY42965.1"/>
    </source>
</evidence>
<protein>
    <submittedName>
        <fullName evidence="1">Uncharacterized protein</fullName>
    </submittedName>
</protein>
<dbReference type="Proteomes" id="UP000176260">
    <property type="component" value="Unassembled WGS sequence"/>
</dbReference>
<evidence type="ECO:0000313" key="2">
    <source>
        <dbReference type="Proteomes" id="UP000176260"/>
    </source>
</evidence>
<dbReference type="EMBL" id="MHIA01000003">
    <property type="protein sequence ID" value="OGY42965.1"/>
    <property type="molecule type" value="Genomic_DNA"/>
</dbReference>
<reference evidence="1 2" key="1">
    <citation type="journal article" date="2016" name="Nat. Commun.">
        <title>Thousands of microbial genomes shed light on interconnected biogeochemical processes in an aquifer system.</title>
        <authorList>
            <person name="Anantharaman K."/>
            <person name="Brown C.T."/>
            <person name="Hug L.A."/>
            <person name="Sharon I."/>
            <person name="Castelle C.J."/>
            <person name="Probst A.J."/>
            <person name="Thomas B.C."/>
            <person name="Singh A."/>
            <person name="Wilkins M.J."/>
            <person name="Karaoz U."/>
            <person name="Brodie E.L."/>
            <person name="Williams K.H."/>
            <person name="Hubbard S.S."/>
            <person name="Banfield J.F."/>
        </authorList>
    </citation>
    <scope>NUCLEOTIDE SEQUENCE [LARGE SCALE GENOMIC DNA]</scope>
</reference>
<accession>A0A1G1XSA4</accession>
<comment type="caution">
    <text evidence="1">The sequence shown here is derived from an EMBL/GenBank/DDBJ whole genome shotgun (WGS) entry which is preliminary data.</text>
</comment>
<name>A0A1G1XSA4_9BACT</name>
<sequence length="73" mass="8063">MKTALAVNARENFAFPAITVPKTARFQKLSLEGINPDMTRSPVIKMLIQGDAVLASGRRCTIVPEDEMLIFLD</sequence>